<sequence length="65" mass="7110">MTAPAPKQEELLPHAVKDQLSAISYCLTSPPPWPEAILPGFQHYLVMLGTTVIIPTTLEEAEQVP</sequence>
<evidence type="ECO:0000256" key="1">
    <source>
        <dbReference type="ARBA" id="ARBA00008821"/>
    </source>
</evidence>
<dbReference type="PaxDb" id="65489-OBART05G11500.1"/>
<proteinExistence type="inferred from homology"/>
<dbReference type="AlphaFoldDB" id="A0A0D3G603"/>
<dbReference type="PANTHER" id="PTHR11119">
    <property type="entry name" value="XANTHINE-URACIL / VITAMIN C PERMEASE FAMILY MEMBER"/>
    <property type="match status" value="1"/>
</dbReference>
<keyword evidence="3" id="KW-1185">Reference proteome</keyword>
<reference evidence="2" key="2">
    <citation type="submission" date="2015-03" db="UniProtKB">
        <authorList>
            <consortium name="EnsemblPlants"/>
        </authorList>
    </citation>
    <scope>IDENTIFICATION</scope>
</reference>
<evidence type="ECO:0000313" key="2">
    <source>
        <dbReference type="EnsemblPlants" id="OBART05G11500.1"/>
    </source>
</evidence>
<reference evidence="2" key="1">
    <citation type="journal article" date="2009" name="Rice">
        <title>De Novo Next Generation Sequencing of Plant Genomes.</title>
        <authorList>
            <person name="Rounsley S."/>
            <person name="Marri P.R."/>
            <person name="Yu Y."/>
            <person name="He R."/>
            <person name="Sisneros N."/>
            <person name="Goicoechea J.L."/>
            <person name="Lee S.J."/>
            <person name="Angelova A."/>
            <person name="Kudrna D."/>
            <person name="Luo M."/>
            <person name="Affourtit J."/>
            <person name="Desany B."/>
            <person name="Knight J."/>
            <person name="Niazi F."/>
            <person name="Egholm M."/>
            <person name="Wing R.A."/>
        </authorList>
    </citation>
    <scope>NUCLEOTIDE SEQUENCE [LARGE SCALE GENOMIC DNA]</scope>
    <source>
        <strain evidence="2">cv. IRGC 105608</strain>
    </source>
</reference>
<evidence type="ECO:0000313" key="3">
    <source>
        <dbReference type="Proteomes" id="UP000026960"/>
    </source>
</evidence>
<organism evidence="2">
    <name type="scientific">Oryza barthii</name>
    <dbReference type="NCBI Taxonomy" id="65489"/>
    <lineage>
        <taxon>Eukaryota</taxon>
        <taxon>Viridiplantae</taxon>
        <taxon>Streptophyta</taxon>
        <taxon>Embryophyta</taxon>
        <taxon>Tracheophyta</taxon>
        <taxon>Spermatophyta</taxon>
        <taxon>Magnoliopsida</taxon>
        <taxon>Liliopsida</taxon>
        <taxon>Poales</taxon>
        <taxon>Poaceae</taxon>
        <taxon>BOP clade</taxon>
        <taxon>Oryzoideae</taxon>
        <taxon>Oryzeae</taxon>
        <taxon>Oryzinae</taxon>
        <taxon>Oryza</taxon>
    </lineage>
</organism>
<dbReference type="Gramene" id="OBART05G11500.1">
    <property type="protein sequence ID" value="OBART05G11500.1"/>
    <property type="gene ID" value="OBART05G11500"/>
</dbReference>
<dbReference type="EnsemblPlants" id="OBART05G11500.1">
    <property type="protein sequence ID" value="OBART05G11500.1"/>
    <property type="gene ID" value="OBART05G11500"/>
</dbReference>
<dbReference type="Proteomes" id="UP000026960">
    <property type="component" value="Chromosome 5"/>
</dbReference>
<dbReference type="STRING" id="65489.A0A0D3G603"/>
<accession>A0A0D3G603</accession>
<dbReference type="HOGENOM" id="CLU_2853280_0_0_1"/>
<comment type="similarity">
    <text evidence="1">Belongs to the nucleobase:cation symporter-2 (NCS2) (TC 2.A.40) family.</text>
</comment>
<protein>
    <submittedName>
        <fullName evidence="2">Uncharacterized protein</fullName>
    </submittedName>
</protein>
<name>A0A0D3G603_9ORYZ</name>
<dbReference type="eggNOG" id="KOG1292">
    <property type="taxonomic scope" value="Eukaryota"/>
</dbReference>